<evidence type="ECO:0000259" key="1">
    <source>
        <dbReference type="Pfam" id="PF13480"/>
    </source>
</evidence>
<sequence length="394" mass="42065">MGATAIEAVDAADLDRDARAAWAAFRSARPELASPYFDLRYTLAASQVAPGAAVAVIRQGGEIAGFFPFQRRGGLIQPLAAPLTDYHGLIARPGAAIDLAEVVTALGARRLRYSGLLESGITAGDGEGRAAMIADLSAGYEGWLAQRRAAGHGDFLRDKRRRLRQLEAKHGEVAFTLEKRAAEVLEMVLAVKSEQMLRTGQHDVFSAPWTQGLLRRLTNSTEADFGLRFAVLRAGERVVAAELGLLSGDSYHLWFPIYDPEYAKFSPGALMTLASLEALAGQGVTRVDFGPEGEDYKKFFADPAGRVLEGDVRVGPRPLGALTQAALGAAPPTLRRAATRLDRRLDRITACEPRVGGRVGATLKSVALLGRRHRKFTVGAGLGLAGLGLGLTAE</sequence>
<protein>
    <submittedName>
        <fullName evidence="2">GNAT family N-acetyltransferase</fullName>
    </submittedName>
</protein>
<dbReference type="Pfam" id="PF13480">
    <property type="entry name" value="Acetyltransf_6"/>
    <property type="match status" value="1"/>
</dbReference>
<comment type="caution">
    <text evidence="2">The sequence shown here is derived from an EMBL/GenBank/DDBJ whole genome shotgun (WGS) entry which is preliminary data.</text>
</comment>
<reference evidence="3" key="1">
    <citation type="journal article" date="2019" name="Int. J. Syst. Evol. Microbiol.">
        <title>The Global Catalogue of Microorganisms (GCM) 10K type strain sequencing project: providing services to taxonomists for standard genome sequencing and annotation.</title>
        <authorList>
            <consortium name="The Broad Institute Genomics Platform"/>
            <consortium name="The Broad Institute Genome Sequencing Center for Infectious Disease"/>
            <person name="Wu L."/>
            <person name="Ma J."/>
        </authorList>
    </citation>
    <scope>NUCLEOTIDE SEQUENCE [LARGE SCALE GENOMIC DNA]</scope>
    <source>
        <strain evidence="3">DFY28</strain>
    </source>
</reference>
<dbReference type="Gene3D" id="3.40.630.30">
    <property type="match status" value="1"/>
</dbReference>
<dbReference type="InterPro" id="IPR038740">
    <property type="entry name" value="BioF2-like_GNAT_dom"/>
</dbReference>
<dbReference type="Proteomes" id="UP001597237">
    <property type="component" value="Unassembled WGS sequence"/>
</dbReference>
<accession>A0ABW4N3R7</accession>
<dbReference type="EMBL" id="JBHUEY010000004">
    <property type="protein sequence ID" value="MFD1784537.1"/>
    <property type="molecule type" value="Genomic_DNA"/>
</dbReference>
<keyword evidence="3" id="KW-1185">Reference proteome</keyword>
<evidence type="ECO:0000313" key="3">
    <source>
        <dbReference type="Proteomes" id="UP001597237"/>
    </source>
</evidence>
<dbReference type="RefSeq" id="WP_377284126.1">
    <property type="nucleotide sequence ID" value="NZ_JBHRSI010000012.1"/>
</dbReference>
<proteinExistence type="predicted"/>
<organism evidence="2 3">
    <name type="scientific">Phenylobacterium terrae</name>
    <dbReference type="NCBI Taxonomy" id="2665495"/>
    <lineage>
        <taxon>Bacteria</taxon>
        <taxon>Pseudomonadati</taxon>
        <taxon>Pseudomonadota</taxon>
        <taxon>Alphaproteobacteria</taxon>
        <taxon>Caulobacterales</taxon>
        <taxon>Caulobacteraceae</taxon>
        <taxon>Phenylobacterium</taxon>
    </lineage>
</organism>
<dbReference type="SUPFAM" id="SSF55729">
    <property type="entry name" value="Acyl-CoA N-acyltransferases (Nat)"/>
    <property type="match status" value="1"/>
</dbReference>
<evidence type="ECO:0000313" key="2">
    <source>
        <dbReference type="EMBL" id="MFD1784537.1"/>
    </source>
</evidence>
<feature type="domain" description="BioF2-like acetyltransferase" evidence="1">
    <location>
        <begin position="156"/>
        <end position="298"/>
    </location>
</feature>
<gene>
    <name evidence="2" type="ORF">ACFSC0_14120</name>
</gene>
<dbReference type="InterPro" id="IPR016181">
    <property type="entry name" value="Acyl_CoA_acyltransferase"/>
</dbReference>
<name>A0ABW4N3R7_9CAUL</name>